<sequence length="132" mass="14378">MTFPVKFIIRIAEFVGSSVASCINCLRKNHRVLQCTASNCGTGRQKHNSLLHFDKPKRTSNNNKNTNTDIPSASVNLHSHVATEVLLATAVVDIVNGRGKAKTCRVCLDAGSQAHFITEALAQFLNLDKKTS</sequence>
<dbReference type="RefSeq" id="XP_028144251.1">
    <property type="nucleotide sequence ID" value="XM_028288450.1"/>
</dbReference>
<dbReference type="InParanoid" id="A0A6P7G5H7"/>
<organism evidence="1">
    <name type="scientific">Diabrotica virgifera virgifera</name>
    <name type="common">western corn rootworm</name>
    <dbReference type="NCBI Taxonomy" id="50390"/>
    <lineage>
        <taxon>Eukaryota</taxon>
        <taxon>Metazoa</taxon>
        <taxon>Ecdysozoa</taxon>
        <taxon>Arthropoda</taxon>
        <taxon>Hexapoda</taxon>
        <taxon>Insecta</taxon>
        <taxon>Pterygota</taxon>
        <taxon>Neoptera</taxon>
        <taxon>Endopterygota</taxon>
        <taxon>Coleoptera</taxon>
        <taxon>Polyphaga</taxon>
        <taxon>Cucujiformia</taxon>
        <taxon>Chrysomeloidea</taxon>
        <taxon>Chrysomelidae</taxon>
        <taxon>Galerucinae</taxon>
        <taxon>Diabroticina</taxon>
        <taxon>Diabroticites</taxon>
        <taxon>Diabrotica</taxon>
    </lineage>
</organism>
<name>A0A6P7G5H7_DIAVI</name>
<evidence type="ECO:0000313" key="1">
    <source>
        <dbReference type="RefSeq" id="XP_028144251.1"/>
    </source>
</evidence>
<gene>
    <name evidence="1" type="primary">LOC114337886</name>
</gene>
<reference evidence="1" key="1">
    <citation type="submission" date="2025-08" db="UniProtKB">
        <authorList>
            <consortium name="RefSeq"/>
        </authorList>
    </citation>
    <scope>IDENTIFICATION</scope>
    <source>
        <tissue evidence="1">Whole insect</tissue>
    </source>
</reference>
<accession>A0A6P7G5H7</accession>
<dbReference type="AlphaFoldDB" id="A0A6P7G5H7"/>
<proteinExistence type="predicted"/>
<protein>
    <submittedName>
        <fullName evidence="1">Uncharacterized protein LOC114337886</fullName>
    </submittedName>
</protein>